<reference evidence="4" key="1">
    <citation type="journal article" date="2014" name="Genome Announc.">
        <title>Draft genome sequence of the formaldehyde-resistant fungus Byssochlamys spectabilis No. 5 (anamorph Paecilomyces variotii No. 5) (NBRC109023).</title>
        <authorList>
            <person name="Oka T."/>
            <person name="Ekino K."/>
            <person name="Fukuda K."/>
            <person name="Nomura Y."/>
        </authorList>
    </citation>
    <scope>NUCLEOTIDE SEQUENCE [LARGE SCALE GENOMIC DNA]</scope>
    <source>
        <strain evidence="4">No. 5 / NBRC 109023</strain>
    </source>
</reference>
<keyword evidence="4" id="KW-1185">Reference proteome</keyword>
<feature type="transmembrane region" description="Helical" evidence="1">
    <location>
        <begin position="273"/>
        <end position="297"/>
    </location>
</feature>
<dbReference type="HOGENOM" id="CLU_476474_0_0_1"/>
<feature type="transmembrane region" description="Helical" evidence="1">
    <location>
        <begin position="303"/>
        <end position="324"/>
    </location>
</feature>
<evidence type="ECO:0000313" key="3">
    <source>
        <dbReference type="EMBL" id="GAD96469.1"/>
    </source>
</evidence>
<dbReference type="OrthoDB" id="58297at2759"/>
<keyword evidence="3" id="KW-0378">Hydrolase</keyword>
<dbReference type="SUPFAM" id="SSF53474">
    <property type="entry name" value="alpha/beta-Hydrolases"/>
    <property type="match status" value="1"/>
</dbReference>
<dbReference type="PANTHER" id="PTHR47562">
    <property type="match status" value="1"/>
</dbReference>
<sequence length="572" mass="61974">MLIQESYHDVPTKAGGEGTMRIYVFHPTILGYPRARFPGVAIFSEIYQVTGPVARFARQIAGQGYICAAPSSYHEFTGPEPLKYDAEDTDKGNQWKISKKIAAYDEDASLTVDYLLSLPTCNGRVGATGMCLGGHLAYRCALDQRVKAAVCYFATDIHSKTLGEGKNDDSLARAGDIKGELIMIFGKNDNHVPPEGRDLIRKTLHEKGVLFSFYEVAWAQHAFIRDELSKGRYDPAISKVCFEMLLELFGRTLKLDLGDHDGKELKIEDGFTAVHVAAITATCWILLLNALVGFQFLDDGTPVSLSLILASAGVLFIGTGYIALDTAFSWTGHFDSSYHGQNRNIGLYVLYQLFPLVCLVVFYVLESVLVLRVLGETKPMIYLTLAGLLFAIGQIFQYVISTHLCQATDGKINGALFETFFTLLGVVTIWVFWSSITEDDWPMPITAGGGSPSATTESDTREMYLNFSELALAALAATSVAAAPNSLTTRDPPAGTDIVAKQIIFAAQANNCNIMNCAAVIAGTACMALDIANGDAAGTMGCVIGGAQAMCNCMDCVDFLEQFLTSHNMCPG</sequence>
<dbReference type="InParanoid" id="V5FFT8"/>
<name>V5FFT8_BYSSN</name>
<keyword evidence="1" id="KW-1133">Transmembrane helix</keyword>
<keyword evidence="1" id="KW-0812">Transmembrane</keyword>
<accession>V5FFT8</accession>
<dbReference type="InterPro" id="IPR029058">
    <property type="entry name" value="AB_hydrolase_fold"/>
</dbReference>
<keyword evidence="1" id="KW-0472">Membrane</keyword>
<dbReference type="eggNOG" id="ENOG502QQFN">
    <property type="taxonomic scope" value="Eukaryota"/>
</dbReference>
<dbReference type="PANTHER" id="PTHR47562:SF2">
    <property type="entry name" value="CARBOXYMETHYLENEBUTENOLIDASE-RELATED"/>
    <property type="match status" value="1"/>
</dbReference>
<proteinExistence type="predicted"/>
<comment type="caution">
    <text evidence="3">The sequence shown here is derived from an EMBL/GenBank/DDBJ whole genome shotgun (WGS) entry which is preliminary data.</text>
</comment>
<dbReference type="Pfam" id="PF12271">
    <property type="entry name" value="Chs7"/>
    <property type="match status" value="1"/>
</dbReference>
<dbReference type="InterPro" id="IPR022057">
    <property type="entry name" value="Chs7"/>
</dbReference>
<dbReference type="GO" id="GO:0016787">
    <property type="term" value="F:hydrolase activity"/>
    <property type="evidence" value="ECO:0007669"/>
    <property type="project" value="UniProtKB-KW"/>
</dbReference>
<dbReference type="InterPro" id="IPR002925">
    <property type="entry name" value="Dienelactn_hydro"/>
</dbReference>
<evidence type="ECO:0000313" key="4">
    <source>
        <dbReference type="Proteomes" id="UP000018001"/>
    </source>
</evidence>
<dbReference type="EMBL" id="BAUL01000165">
    <property type="protein sequence ID" value="GAD96469.1"/>
    <property type="molecule type" value="Genomic_DNA"/>
</dbReference>
<feature type="transmembrane region" description="Helical" evidence="1">
    <location>
        <begin position="345"/>
        <end position="365"/>
    </location>
</feature>
<evidence type="ECO:0000259" key="2">
    <source>
        <dbReference type="Pfam" id="PF01738"/>
    </source>
</evidence>
<feature type="transmembrane region" description="Helical" evidence="1">
    <location>
        <begin position="380"/>
        <end position="400"/>
    </location>
</feature>
<gene>
    <name evidence="3" type="ORF">PVAR5_5124</name>
</gene>
<protein>
    <submittedName>
        <fullName evidence="3">Dienelactone hydrolase family protein</fullName>
    </submittedName>
</protein>
<dbReference type="Gene3D" id="3.40.50.1820">
    <property type="entry name" value="alpha/beta hydrolase"/>
    <property type="match status" value="1"/>
</dbReference>
<dbReference type="Proteomes" id="UP000018001">
    <property type="component" value="Unassembled WGS sequence"/>
</dbReference>
<feature type="domain" description="Dienelactone hydrolase" evidence="2">
    <location>
        <begin position="33"/>
        <end position="251"/>
    </location>
</feature>
<dbReference type="AlphaFoldDB" id="V5FFT8"/>
<dbReference type="Pfam" id="PF01738">
    <property type="entry name" value="DLH"/>
    <property type="match status" value="1"/>
</dbReference>
<organism evidence="3 4">
    <name type="scientific">Byssochlamys spectabilis (strain No. 5 / NBRC 109023)</name>
    <name type="common">Paecilomyces variotii</name>
    <dbReference type="NCBI Taxonomy" id="1356009"/>
    <lineage>
        <taxon>Eukaryota</taxon>
        <taxon>Fungi</taxon>
        <taxon>Dikarya</taxon>
        <taxon>Ascomycota</taxon>
        <taxon>Pezizomycotina</taxon>
        <taxon>Eurotiomycetes</taxon>
        <taxon>Eurotiomycetidae</taxon>
        <taxon>Eurotiales</taxon>
        <taxon>Thermoascaceae</taxon>
        <taxon>Paecilomyces</taxon>
    </lineage>
</organism>
<feature type="transmembrane region" description="Helical" evidence="1">
    <location>
        <begin position="412"/>
        <end position="433"/>
    </location>
</feature>
<evidence type="ECO:0000256" key="1">
    <source>
        <dbReference type="SAM" id="Phobius"/>
    </source>
</evidence>